<evidence type="ECO:0000256" key="1">
    <source>
        <dbReference type="SAM" id="MobiDB-lite"/>
    </source>
</evidence>
<feature type="compositionally biased region" description="Basic and acidic residues" evidence="1">
    <location>
        <begin position="1"/>
        <end position="13"/>
    </location>
</feature>
<keyword evidence="3" id="KW-1185">Reference proteome</keyword>
<dbReference type="VEuPathDB" id="VectorBase:AEPI000778"/>
<dbReference type="AlphaFoldDB" id="A0A182P1J6"/>
<name>A0A182P1J6_9DIPT</name>
<evidence type="ECO:0000313" key="3">
    <source>
        <dbReference type="Proteomes" id="UP000075885"/>
    </source>
</evidence>
<feature type="compositionally biased region" description="Polar residues" evidence="1">
    <location>
        <begin position="16"/>
        <end position="28"/>
    </location>
</feature>
<sequence>MDRRPYLRNRELSELSPLTQSIPSTSHAGATPGASGLTRNHSYGSILPYLGFLRNSLRRSASSSNQLHACSTLAYFKHSRSSDNHHRQSIIMG</sequence>
<protein>
    <submittedName>
        <fullName evidence="2">Uncharacterized protein</fullName>
    </submittedName>
</protein>
<organism evidence="2 3">
    <name type="scientific">Anopheles epiroticus</name>
    <dbReference type="NCBI Taxonomy" id="199890"/>
    <lineage>
        <taxon>Eukaryota</taxon>
        <taxon>Metazoa</taxon>
        <taxon>Ecdysozoa</taxon>
        <taxon>Arthropoda</taxon>
        <taxon>Hexapoda</taxon>
        <taxon>Insecta</taxon>
        <taxon>Pterygota</taxon>
        <taxon>Neoptera</taxon>
        <taxon>Endopterygota</taxon>
        <taxon>Diptera</taxon>
        <taxon>Nematocera</taxon>
        <taxon>Culicoidea</taxon>
        <taxon>Culicidae</taxon>
        <taxon>Anophelinae</taxon>
        <taxon>Anopheles</taxon>
    </lineage>
</organism>
<proteinExistence type="predicted"/>
<evidence type="ECO:0000313" key="2">
    <source>
        <dbReference type="EnsemblMetazoa" id="AEPI000778-PA"/>
    </source>
</evidence>
<accession>A0A182P1J6</accession>
<dbReference type="EnsemblMetazoa" id="AEPI000778-RA">
    <property type="protein sequence ID" value="AEPI000778-PA"/>
    <property type="gene ID" value="AEPI000778"/>
</dbReference>
<reference evidence="3" key="1">
    <citation type="submission" date="2013-03" db="EMBL/GenBank/DDBJ databases">
        <title>The Genome Sequence of Anopheles epiroticus epiroticus2.</title>
        <authorList>
            <consortium name="The Broad Institute Genomics Platform"/>
            <person name="Neafsey D.E."/>
            <person name="Howell P."/>
            <person name="Walker B."/>
            <person name="Young S.K."/>
            <person name="Zeng Q."/>
            <person name="Gargeya S."/>
            <person name="Fitzgerald M."/>
            <person name="Haas B."/>
            <person name="Abouelleil A."/>
            <person name="Allen A.W."/>
            <person name="Alvarado L."/>
            <person name="Arachchi H.M."/>
            <person name="Berlin A.M."/>
            <person name="Chapman S.B."/>
            <person name="Gainer-Dewar J."/>
            <person name="Goldberg J."/>
            <person name="Griggs A."/>
            <person name="Gujja S."/>
            <person name="Hansen M."/>
            <person name="Howarth C."/>
            <person name="Imamovic A."/>
            <person name="Ireland A."/>
            <person name="Larimer J."/>
            <person name="McCowan C."/>
            <person name="Murphy C."/>
            <person name="Pearson M."/>
            <person name="Poon T.W."/>
            <person name="Priest M."/>
            <person name="Roberts A."/>
            <person name="Saif S."/>
            <person name="Shea T."/>
            <person name="Sisk P."/>
            <person name="Sykes S."/>
            <person name="Wortman J."/>
            <person name="Nusbaum C."/>
            <person name="Birren B."/>
        </authorList>
    </citation>
    <scope>NUCLEOTIDE SEQUENCE [LARGE SCALE GENOMIC DNA]</scope>
    <source>
        <strain evidence="3">Epiroticus2</strain>
    </source>
</reference>
<dbReference type="Proteomes" id="UP000075885">
    <property type="component" value="Unassembled WGS sequence"/>
</dbReference>
<reference evidence="2" key="2">
    <citation type="submission" date="2020-05" db="UniProtKB">
        <authorList>
            <consortium name="EnsemblMetazoa"/>
        </authorList>
    </citation>
    <scope>IDENTIFICATION</scope>
    <source>
        <strain evidence="2">Epiroticus2</strain>
    </source>
</reference>
<feature type="region of interest" description="Disordered" evidence="1">
    <location>
        <begin position="1"/>
        <end position="40"/>
    </location>
</feature>